<reference evidence="1 2" key="1">
    <citation type="submission" date="2019-10" db="EMBL/GenBank/DDBJ databases">
        <title>A soil myxobacterium in the family Polyangiaceae.</title>
        <authorList>
            <person name="Li Y."/>
            <person name="Wang J."/>
        </authorList>
    </citation>
    <scope>NUCLEOTIDE SEQUENCE [LARGE SCALE GENOMIC DNA]</scope>
    <source>
        <strain evidence="1 2">DSM 14734</strain>
    </source>
</reference>
<name>A0A6N7Q1Z0_9BACT</name>
<protein>
    <submittedName>
        <fullName evidence="1">PaaR repeat-containing protein</fullName>
    </submittedName>
</protein>
<evidence type="ECO:0000313" key="1">
    <source>
        <dbReference type="EMBL" id="MRG98049.1"/>
    </source>
</evidence>
<keyword evidence="2" id="KW-1185">Reference proteome</keyword>
<proteinExistence type="predicted"/>
<comment type="caution">
    <text evidence="1">The sequence shown here is derived from an EMBL/GenBank/DDBJ whole genome shotgun (WGS) entry which is preliminary data.</text>
</comment>
<organism evidence="1 2">
    <name type="scientific">Polyangium spumosum</name>
    <dbReference type="NCBI Taxonomy" id="889282"/>
    <lineage>
        <taxon>Bacteria</taxon>
        <taxon>Pseudomonadati</taxon>
        <taxon>Myxococcota</taxon>
        <taxon>Polyangia</taxon>
        <taxon>Polyangiales</taxon>
        <taxon>Polyangiaceae</taxon>
        <taxon>Polyangium</taxon>
    </lineage>
</organism>
<dbReference type="Proteomes" id="UP000440224">
    <property type="component" value="Unassembled WGS sequence"/>
</dbReference>
<gene>
    <name evidence="1" type="ORF">GF068_39995</name>
</gene>
<dbReference type="AlphaFoldDB" id="A0A6N7Q1Z0"/>
<dbReference type="EMBL" id="WJIE01000024">
    <property type="protein sequence ID" value="MRG98049.1"/>
    <property type="molecule type" value="Genomic_DNA"/>
</dbReference>
<dbReference type="OrthoDB" id="9807902at2"/>
<dbReference type="CDD" id="cd14737">
    <property type="entry name" value="PAAR_1"/>
    <property type="match status" value="1"/>
</dbReference>
<sequence length="105" mass="11040">MPSVSTKVDLCQGHDACTPRPFNTFSPSVLVEGFEVARETDVFQDHGCPDHVPHSAVVTQGYPSITANGLRIAYVGAPVSCPSSVVGTGRPSVLAGEGSRISWSR</sequence>
<dbReference type="Gene3D" id="2.60.200.60">
    <property type="match status" value="1"/>
</dbReference>
<accession>A0A6N7Q1Z0</accession>
<dbReference type="RefSeq" id="WP_153824824.1">
    <property type="nucleotide sequence ID" value="NZ_WJIE01000024.1"/>
</dbReference>
<evidence type="ECO:0000313" key="2">
    <source>
        <dbReference type="Proteomes" id="UP000440224"/>
    </source>
</evidence>